<dbReference type="Gene3D" id="2.20.230.10">
    <property type="entry name" value="Resuscitation-promoting factor rpfb"/>
    <property type="match status" value="1"/>
</dbReference>
<evidence type="ECO:0000313" key="5">
    <source>
        <dbReference type="Proteomes" id="UP000824091"/>
    </source>
</evidence>
<dbReference type="Gene3D" id="2.40.40.10">
    <property type="entry name" value="RlpA-like domain"/>
    <property type="match status" value="1"/>
</dbReference>
<accession>A0A9D1I443</accession>
<dbReference type="SMART" id="SM01208">
    <property type="entry name" value="G5"/>
    <property type="match status" value="1"/>
</dbReference>
<organism evidence="4 5">
    <name type="scientific">Candidatus Fimisoma avicola</name>
    <dbReference type="NCBI Taxonomy" id="2840826"/>
    <lineage>
        <taxon>Bacteria</taxon>
        <taxon>Bacillati</taxon>
        <taxon>Bacillota</taxon>
        <taxon>Clostridia</taxon>
        <taxon>Eubacteriales</taxon>
        <taxon>Candidatus Fimisoma</taxon>
    </lineage>
</organism>
<dbReference type="PROSITE" id="PS51109">
    <property type="entry name" value="G5"/>
    <property type="match status" value="1"/>
</dbReference>
<name>A0A9D1I443_9FIRM</name>
<dbReference type="Pfam" id="PF06725">
    <property type="entry name" value="3D"/>
    <property type="match status" value="1"/>
</dbReference>
<dbReference type="InterPro" id="IPR036908">
    <property type="entry name" value="RlpA-like_sf"/>
</dbReference>
<dbReference type="PANTHER" id="PTHR39160:SF4">
    <property type="entry name" value="RESUSCITATION-PROMOTING FACTOR RPFB"/>
    <property type="match status" value="1"/>
</dbReference>
<keyword evidence="2" id="KW-1133">Transmembrane helix</keyword>
<dbReference type="InterPro" id="IPR007137">
    <property type="entry name" value="DUF348"/>
</dbReference>
<evidence type="ECO:0000313" key="4">
    <source>
        <dbReference type="EMBL" id="HIU27859.1"/>
    </source>
</evidence>
<reference evidence="4" key="1">
    <citation type="submission" date="2020-10" db="EMBL/GenBank/DDBJ databases">
        <authorList>
            <person name="Gilroy R."/>
        </authorList>
    </citation>
    <scope>NUCLEOTIDE SEQUENCE</scope>
    <source>
        <strain evidence="4">11300</strain>
    </source>
</reference>
<feature type="domain" description="G5" evidence="3">
    <location>
        <begin position="187"/>
        <end position="267"/>
    </location>
</feature>
<dbReference type="InterPro" id="IPR059180">
    <property type="entry name" value="3D_YorM"/>
</dbReference>
<dbReference type="InterPro" id="IPR010611">
    <property type="entry name" value="3D_dom"/>
</dbReference>
<keyword evidence="1" id="KW-0732">Signal</keyword>
<evidence type="ECO:0000256" key="1">
    <source>
        <dbReference type="ARBA" id="ARBA00022729"/>
    </source>
</evidence>
<gene>
    <name evidence="4" type="ORF">IAD16_05725</name>
</gene>
<reference evidence="4" key="2">
    <citation type="journal article" date="2021" name="PeerJ">
        <title>Extensive microbial diversity within the chicken gut microbiome revealed by metagenomics and culture.</title>
        <authorList>
            <person name="Gilroy R."/>
            <person name="Ravi A."/>
            <person name="Getino M."/>
            <person name="Pursley I."/>
            <person name="Horton D.L."/>
            <person name="Alikhan N.F."/>
            <person name="Baker D."/>
            <person name="Gharbi K."/>
            <person name="Hall N."/>
            <person name="Watson M."/>
            <person name="Adriaenssens E.M."/>
            <person name="Foster-Nyarko E."/>
            <person name="Jarju S."/>
            <person name="Secka A."/>
            <person name="Antonio M."/>
            <person name="Oren A."/>
            <person name="Chaudhuri R.R."/>
            <person name="La Ragione R."/>
            <person name="Hildebrand F."/>
            <person name="Pallen M.J."/>
        </authorList>
    </citation>
    <scope>NUCLEOTIDE SEQUENCE</scope>
    <source>
        <strain evidence="4">11300</strain>
    </source>
</reference>
<dbReference type="AlphaFoldDB" id="A0A9D1I443"/>
<comment type="caution">
    <text evidence="4">The sequence shown here is derived from an EMBL/GenBank/DDBJ whole genome shotgun (WGS) entry which is preliminary data.</text>
</comment>
<proteinExistence type="predicted"/>
<feature type="transmembrane region" description="Helical" evidence="2">
    <location>
        <begin position="48"/>
        <end position="69"/>
    </location>
</feature>
<sequence length="367" mass="40391">MVDKPKGKVETLLEKFFGICRNAVCRLDEKTVGHRKTVNMFRGNHPKISRAIVVTVCTLAISLVIVGFATPKTVTVNIDDSVNVTSREYKTTSLRVDSFIENHEIDYVYGQDIIDVQMYDVITDGMEINIQKTVDIPVTADGRTQVVTTMPVTVKDLIDELGITVGEDDIVEPAMDHVLVKGDELQVKRVTTDYVTEEVTTDYEVRYVNDYSLAIGDKEVTQQGAAGKTKNTYLVTYIDGVEASRTLTETEVLTEKQDQIISIGMNISSGIPSGLQYKTMYSGVRAVAYHFSGNPHGSYGLACTYGTCAVDPDLIPLGSLLYIEGYGYAIANDVGSAIKGKTVDLYMEDLSQCYTWGARSVNVYVIS</sequence>
<dbReference type="PANTHER" id="PTHR39160">
    <property type="entry name" value="CELL WALL-BINDING PROTEIN YOCH"/>
    <property type="match status" value="1"/>
</dbReference>
<dbReference type="Pfam" id="PF07501">
    <property type="entry name" value="G5"/>
    <property type="match status" value="1"/>
</dbReference>
<keyword evidence="2" id="KW-0812">Transmembrane</keyword>
<dbReference type="Proteomes" id="UP000824091">
    <property type="component" value="Unassembled WGS sequence"/>
</dbReference>
<dbReference type="GO" id="GO:0004553">
    <property type="term" value="F:hydrolase activity, hydrolyzing O-glycosyl compounds"/>
    <property type="evidence" value="ECO:0007669"/>
    <property type="project" value="InterPro"/>
</dbReference>
<dbReference type="GO" id="GO:0019867">
    <property type="term" value="C:outer membrane"/>
    <property type="evidence" value="ECO:0007669"/>
    <property type="project" value="InterPro"/>
</dbReference>
<keyword evidence="2" id="KW-0472">Membrane</keyword>
<dbReference type="InterPro" id="IPR011098">
    <property type="entry name" value="G5_dom"/>
</dbReference>
<dbReference type="InterPro" id="IPR051933">
    <property type="entry name" value="Resuscitation_pf_RpfB"/>
</dbReference>
<evidence type="ECO:0000259" key="3">
    <source>
        <dbReference type="PROSITE" id="PS51109"/>
    </source>
</evidence>
<protein>
    <submittedName>
        <fullName evidence="4">G5 domain-containing protein</fullName>
    </submittedName>
</protein>
<dbReference type="SUPFAM" id="SSF50685">
    <property type="entry name" value="Barwin-like endoglucanases"/>
    <property type="match status" value="1"/>
</dbReference>
<dbReference type="EMBL" id="DVMO01000084">
    <property type="protein sequence ID" value="HIU27859.1"/>
    <property type="molecule type" value="Genomic_DNA"/>
</dbReference>
<dbReference type="Pfam" id="PF03990">
    <property type="entry name" value="DUF348"/>
    <property type="match status" value="1"/>
</dbReference>
<dbReference type="GO" id="GO:0009254">
    <property type="term" value="P:peptidoglycan turnover"/>
    <property type="evidence" value="ECO:0007669"/>
    <property type="project" value="InterPro"/>
</dbReference>
<evidence type="ECO:0000256" key="2">
    <source>
        <dbReference type="SAM" id="Phobius"/>
    </source>
</evidence>
<dbReference type="CDD" id="cd14667">
    <property type="entry name" value="3D_containing_proteins"/>
    <property type="match status" value="1"/>
</dbReference>